<dbReference type="Gene3D" id="1.20.1420.20">
    <property type="entry name" value="M75 peptidase, HXXE motif"/>
    <property type="match status" value="1"/>
</dbReference>
<proteinExistence type="predicted"/>
<keyword evidence="2" id="KW-0732">Signal</keyword>
<evidence type="ECO:0000313" key="5">
    <source>
        <dbReference type="Proteomes" id="UP000231926"/>
    </source>
</evidence>
<gene>
    <name evidence="4" type="ORF">CH362_15235</name>
</gene>
<feature type="domain" description="Imelysin-like" evidence="3">
    <location>
        <begin position="54"/>
        <end position="356"/>
    </location>
</feature>
<dbReference type="InterPro" id="IPR034984">
    <property type="entry name" value="Imelysin-like_IPPA"/>
</dbReference>
<evidence type="ECO:0000259" key="3">
    <source>
        <dbReference type="Pfam" id="PF09375"/>
    </source>
</evidence>
<dbReference type="EMBL" id="NPDR01000007">
    <property type="protein sequence ID" value="PJZ48144.1"/>
    <property type="molecule type" value="Genomic_DNA"/>
</dbReference>
<dbReference type="RefSeq" id="WP_100711191.1">
    <property type="nucleotide sequence ID" value="NZ_NPDR01000007.1"/>
</dbReference>
<protein>
    <recommendedName>
        <fullName evidence="3">Imelysin-like domain-containing protein</fullName>
    </recommendedName>
</protein>
<keyword evidence="5" id="KW-1185">Reference proteome</keyword>
<dbReference type="AlphaFoldDB" id="A0A2M9Y9A4"/>
<comment type="subcellular location">
    <subcellularLocation>
        <location evidence="1">Cell envelope</location>
    </subcellularLocation>
</comment>
<name>A0A2M9Y9A4_9LEPT</name>
<accession>A0A2M9Y9A4</accession>
<dbReference type="PROSITE" id="PS51257">
    <property type="entry name" value="PROKAR_LIPOPROTEIN"/>
    <property type="match status" value="1"/>
</dbReference>
<evidence type="ECO:0000313" key="4">
    <source>
        <dbReference type="EMBL" id="PJZ48144.1"/>
    </source>
</evidence>
<dbReference type="InterPro" id="IPR038352">
    <property type="entry name" value="Imelysin_sf"/>
</dbReference>
<dbReference type="InterPro" id="IPR018976">
    <property type="entry name" value="Imelysin-like"/>
</dbReference>
<dbReference type="OrthoDB" id="340549at2"/>
<evidence type="ECO:0000256" key="1">
    <source>
        <dbReference type="ARBA" id="ARBA00004196"/>
    </source>
</evidence>
<organism evidence="4 5">
    <name type="scientific">Leptospira saintgironsiae</name>
    <dbReference type="NCBI Taxonomy" id="2023183"/>
    <lineage>
        <taxon>Bacteria</taxon>
        <taxon>Pseudomonadati</taxon>
        <taxon>Spirochaetota</taxon>
        <taxon>Spirochaetia</taxon>
        <taxon>Leptospirales</taxon>
        <taxon>Leptospiraceae</taxon>
        <taxon>Leptospira</taxon>
    </lineage>
</organism>
<evidence type="ECO:0000256" key="2">
    <source>
        <dbReference type="ARBA" id="ARBA00022729"/>
    </source>
</evidence>
<comment type="caution">
    <text evidence="4">The sequence shown here is derived from an EMBL/GenBank/DDBJ whole genome shotgun (WGS) entry which is preliminary data.</text>
</comment>
<reference evidence="4 5" key="1">
    <citation type="submission" date="2017-07" db="EMBL/GenBank/DDBJ databases">
        <title>Leptospira spp. isolated from tropical soils.</title>
        <authorList>
            <person name="Thibeaux R."/>
            <person name="Iraola G."/>
            <person name="Ferres I."/>
            <person name="Bierque E."/>
            <person name="Girault D."/>
            <person name="Soupe-Gilbert M.-E."/>
            <person name="Picardeau M."/>
            <person name="Goarant C."/>
        </authorList>
    </citation>
    <scope>NUCLEOTIDE SEQUENCE [LARGE SCALE GENOMIC DNA]</scope>
    <source>
        <strain evidence="4 5">FH4-C-A2</strain>
    </source>
</reference>
<dbReference type="GO" id="GO:0030313">
    <property type="term" value="C:cell envelope"/>
    <property type="evidence" value="ECO:0007669"/>
    <property type="project" value="UniProtKB-SubCell"/>
</dbReference>
<dbReference type="CDD" id="cd14659">
    <property type="entry name" value="Imelysin-like_IPPA"/>
    <property type="match status" value="1"/>
</dbReference>
<dbReference type="Proteomes" id="UP000231926">
    <property type="component" value="Unassembled WGS sequence"/>
</dbReference>
<dbReference type="Pfam" id="PF09375">
    <property type="entry name" value="Peptidase_M75"/>
    <property type="match status" value="1"/>
</dbReference>
<sequence length="418" mass="44987">MRSILSNSLFRKTLYFILVSFFVSCGGGGKDPLLLLAAGPGSSAFLEHTGKFLIIPSLEQLTTDTAALEAAAVTYTTSGSTNVTNLAALQTAWDQVRVSLKKVEPYYFGPAGNPTEYYTKMDGFIKSGARPSANLVNQILTSAVTVCTATNTTLNKTNLTACPPKYKGIESLEILLFDSDLSRTTIDSNSSINTANAGNTRRTDYILALAQVINQDALDLYNKWLPTGGNFLNEYTTGTGIQFRSQGEAFDTYIQSIGNLVNQIQDNKLGNAACLSVSCAGAGKRQEPDPVFLEAIYSRVAYKDLRDNLLGIEFAYLGDPADPKISSMSKLVRAQNSSLDDDIQAEITNFKNMVNAKISGSADMYAEIDADGTTLNGTSVTTNVKPIWDQAKILKNLMTIDAFSVLGVPNLPSSNDGD</sequence>